<dbReference type="Proteomes" id="UP000242164">
    <property type="component" value="Unassembled WGS sequence"/>
</dbReference>
<name>A0AAX2CGY6_9BACI</name>
<evidence type="ECO:0000313" key="2">
    <source>
        <dbReference type="Proteomes" id="UP000242164"/>
    </source>
</evidence>
<protein>
    <submittedName>
        <fullName evidence="1">Uncharacterized protein</fullName>
    </submittedName>
</protein>
<gene>
    <name evidence="1" type="ORF">BCB44BAC_02000</name>
</gene>
<accession>A0AAX2CGY6</accession>
<comment type="caution">
    <text evidence="1">The sequence shown here is derived from an EMBL/GenBank/DDBJ whole genome shotgun (WGS) entry which is preliminary data.</text>
</comment>
<dbReference type="AlphaFoldDB" id="A0AAX2CGY6"/>
<evidence type="ECO:0000313" key="1">
    <source>
        <dbReference type="EMBL" id="SCL92164.1"/>
    </source>
</evidence>
<reference evidence="1 2" key="1">
    <citation type="submission" date="2016-08" db="EMBL/GenBank/DDBJ databases">
        <authorList>
            <person name="Loux V."/>
            <person name="Rue O."/>
        </authorList>
    </citation>
    <scope>NUCLEOTIDE SEQUENCE [LARGE SCALE GENOMIC DNA]</scope>
    <source>
        <strain evidence="1 2">AFSSA_08CEB44bac</strain>
    </source>
</reference>
<sequence length="75" mass="8644">MPWDIGISTMFQQNMGALSIARRLKNQFNLHIIFGGANYQGIMGKKLIEPYSYIDVVCTVEGEEAFLFYVEQYML</sequence>
<organism evidence="1 2">
    <name type="scientific">Bacillus cytotoxicus</name>
    <dbReference type="NCBI Taxonomy" id="580165"/>
    <lineage>
        <taxon>Bacteria</taxon>
        <taxon>Bacillati</taxon>
        <taxon>Bacillota</taxon>
        <taxon>Bacilli</taxon>
        <taxon>Bacillales</taxon>
        <taxon>Bacillaceae</taxon>
        <taxon>Bacillus</taxon>
        <taxon>Bacillus cereus group</taxon>
    </lineage>
</organism>
<dbReference type="Gene3D" id="3.40.50.280">
    <property type="entry name" value="Cobalamin-binding domain"/>
    <property type="match status" value="1"/>
</dbReference>
<proteinExistence type="predicted"/>
<dbReference type="RefSeq" id="WP_087098694.1">
    <property type="nucleotide sequence ID" value="NZ_CP066185.1"/>
</dbReference>
<dbReference type="EMBL" id="FMIK01000024">
    <property type="protein sequence ID" value="SCL92164.1"/>
    <property type="molecule type" value="Genomic_DNA"/>
</dbReference>